<dbReference type="InterPro" id="IPR051834">
    <property type="entry name" value="RING_finger_E3_ligase"/>
</dbReference>
<feature type="region of interest" description="Disordered" evidence="5">
    <location>
        <begin position="371"/>
        <end position="393"/>
    </location>
</feature>
<keyword evidence="8" id="KW-1185">Reference proteome</keyword>
<evidence type="ECO:0000259" key="6">
    <source>
        <dbReference type="PROSITE" id="PS50089"/>
    </source>
</evidence>
<feature type="compositionally biased region" description="Polar residues" evidence="5">
    <location>
        <begin position="1"/>
        <end position="15"/>
    </location>
</feature>
<dbReference type="GO" id="GO:0006511">
    <property type="term" value="P:ubiquitin-dependent protein catabolic process"/>
    <property type="evidence" value="ECO:0007669"/>
    <property type="project" value="TreeGrafter"/>
</dbReference>
<evidence type="ECO:0000313" key="8">
    <source>
        <dbReference type="Proteomes" id="UP000823561"/>
    </source>
</evidence>
<name>A0AAV6GK96_9TELE</name>
<dbReference type="PANTHER" id="PTHR45931:SF15">
    <property type="entry name" value="SI:CH211-59O9.10"/>
    <property type="match status" value="1"/>
</dbReference>
<feature type="compositionally biased region" description="Polar residues" evidence="5">
    <location>
        <begin position="320"/>
        <end position="329"/>
    </location>
</feature>
<dbReference type="GO" id="GO:0045893">
    <property type="term" value="P:positive regulation of DNA-templated transcription"/>
    <property type="evidence" value="ECO:0007669"/>
    <property type="project" value="TreeGrafter"/>
</dbReference>
<proteinExistence type="predicted"/>
<evidence type="ECO:0000256" key="5">
    <source>
        <dbReference type="SAM" id="MobiDB-lite"/>
    </source>
</evidence>
<feature type="compositionally biased region" description="Basic residues" evidence="5">
    <location>
        <begin position="375"/>
        <end position="392"/>
    </location>
</feature>
<feature type="region of interest" description="Disordered" evidence="5">
    <location>
        <begin position="110"/>
        <end position="134"/>
    </location>
</feature>
<evidence type="ECO:0000256" key="4">
    <source>
        <dbReference type="PROSITE-ProRule" id="PRU00175"/>
    </source>
</evidence>
<dbReference type="FunFam" id="3.30.40.10:FF:000922">
    <property type="entry name" value="RING finger protein 38"/>
    <property type="match status" value="1"/>
</dbReference>
<dbReference type="EMBL" id="JADWDJ010000011">
    <property type="protein sequence ID" value="KAG5274115.1"/>
    <property type="molecule type" value="Genomic_DNA"/>
</dbReference>
<dbReference type="Gene3D" id="3.30.40.10">
    <property type="entry name" value="Zinc/RING finger domain, C3HC4 (zinc finger)"/>
    <property type="match status" value="1"/>
</dbReference>
<dbReference type="GO" id="GO:0016567">
    <property type="term" value="P:protein ubiquitination"/>
    <property type="evidence" value="ECO:0007669"/>
    <property type="project" value="TreeGrafter"/>
</dbReference>
<sequence length="500" mass="55702">MTTALEMSEPSSPQSFLVEPDTPGPMNRACLMDDSNLLVDDSDGDCSNLSSVTVPETPSPLCLRRRVHLQGTWPETGTPPLSLDTRCNTDDKSSAEALCTTPTSHQKCKRRRIVEETPSSEVAKPSRYGSNGFVPASKLMQTYAPWLEVPRPSASFASASSSSVLHHGGPSSSDSTYGDETACRSRLGPAMDSTEQPSAHRASRKRERPSKTKSASSTRSSLLSQYTKTTDAEMSYPPTAFFHCRGTATETQPRLLPPSPHQKQEEIVIIDDDEDDVIVEAMVRSVQLAEDEAFARSLQEQFDREEQQQQQQLEQRRQQAMHSNPYQSNHRYDPYGGMGWMPAWSHMGDASGFAYISPTLAELQQAMFAEPSGRHGGHRIHPHSRPRSRRQGQHLPLDLFNDSQGNNYEALLAFEEGQGSAIPKNVLTKREIERLPTKAYNPAHSAGKTECQICFCEYTEGEQLRMLPCLHDYHVKCIDRWLKENVTCPICRADVSQTSN</sequence>
<organism evidence="7 8">
    <name type="scientific">Alosa alosa</name>
    <name type="common">allis shad</name>
    <dbReference type="NCBI Taxonomy" id="278164"/>
    <lineage>
        <taxon>Eukaryota</taxon>
        <taxon>Metazoa</taxon>
        <taxon>Chordata</taxon>
        <taxon>Craniata</taxon>
        <taxon>Vertebrata</taxon>
        <taxon>Euteleostomi</taxon>
        <taxon>Actinopterygii</taxon>
        <taxon>Neopterygii</taxon>
        <taxon>Teleostei</taxon>
        <taxon>Clupei</taxon>
        <taxon>Clupeiformes</taxon>
        <taxon>Clupeoidei</taxon>
        <taxon>Clupeidae</taxon>
        <taxon>Alosa</taxon>
    </lineage>
</organism>
<evidence type="ECO:0000256" key="1">
    <source>
        <dbReference type="ARBA" id="ARBA00022723"/>
    </source>
</evidence>
<dbReference type="PROSITE" id="PS50089">
    <property type="entry name" value="ZF_RING_2"/>
    <property type="match status" value="1"/>
</dbReference>
<feature type="domain" description="RING-type" evidence="6">
    <location>
        <begin position="451"/>
        <end position="492"/>
    </location>
</feature>
<keyword evidence="2 4" id="KW-0863">Zinc-finger</keyword>
<comment type="caution">
    <text evidence="7">The sequence shown here is derived from an EMBL/GenBank/DDBJ whole genome shotgun (WGS) entry which is preliminary data.</text>
</comment>
<dbReference type="GO" id="GO:0008270">
    <property type="term" value="F:zinc ion binding"/>
    <property type="evidence" value="ECO:0007669"/>
    <property type="project" value="UniProtKB-KW"/>
</dbReference>
<accession>A0AAV6GK96</accession>
<evidence type="ECO:0000313" key="7">
    <source>
        <dbReference type="EMBL" id="KAG5274115.1"/>
    </source>
</evidence>
<feature type="region of interest" description="Disordered" evidence="5">
    <location>
        <begin position="160"/>
        <end position="225"/>
    </location>
</feature>
<keyword evidence="1" id="KW-0479">Metal-binding</keyword>
<feature type="region of interest" description="Disordered" evidence="5">
    <location>
        <begin position="300"/>
        <end position="330"/>
    </location>
</feature>
<dbReference type="Proteomes" id="UP000823561">
    <property type="component" value="Chromosome 11"/>
</dbReference>
<dbReference type="CDD" id="cd16472">
    <property type="entry name" value="RING-H2_RNF38-like"/>
    <property type="match status" value="1"/>
</dbReference>
<dbReference type="GO" id="GO:0005634">
    <property type="term" value="C:nucleus"/>
    <property type="evidence" value="ECO:0007669"/>
    <property type="project" value="TreeGrafter"/>
</dbReference>
<dbReference type="PANTHER" id="PTHR45931">
    <property type="entry name" value="SI:CH211-59O9.10"/>
    <property type="match status" value="1"/>
</dbReference>
<dbReference type="AlphaFoldDB" id="A0AAV6GK96"/>
<evidence type="ECO:0000256" key="2">
    <source>
        <dbReference type="ARBA" id="ARBA00022771"/>
    </source>
</evidence>
<reference evidence="7" key="1">
    <citation type="submission" date="2020-10" db="EMBL/GenBank/DDBJ databases">
        <title>Chromosome-scale genome assembly of the Allis shad, Alosa alosa.</title>
        <authorList>
            <person name="Margot Z."/>
            <person name="Christophe K."/>
            <person name="Cabau C."/>
            <person name="Louis A."/>
            <person name="Berthelot C."/>
            <person name="Parey E."/>
            <person name="Roest Crollius H."/>
            <person name="Montfort J."/>
            <person name="Robinson-Rechavi M."/>
            <person name="Bucao C."/>
            <person name="Bouchez O."/>
            <person name="Gislard M."/>
            <person name="Lluch J."/>
            <person name="Milhes M."/>
            <person name="Lampietro C."/>
            <person name="Lopez Roques C."/>
            <person name="Donnadieu C."/>
            <person name="Braasch I."/>
            <person name="Desvignes T."/>
            <person name="Postlethwait J."/>
            <person name="Bobe J."/>
            <person name="Guiguen Y."/>
        </authorList>
    </citation>
    <scope>NUCLEOTIDE SEQUENCE</scope>
    <source>
        <strain evidence="7">M-15738</strain>
        <tissue evidence="7">Blood</tissue>
    </source>
</reference>
<feature type="region of interest" description="Disordered" evidence="5">
    <location>
        <begin position="1"/>
        <end position="26"/>
    </location>
</feature>
<feature type="compositionally biased region" description="Low complexity" evidence="5">
    <location>
        <begin position="212"/>
        <end position="224"/>
    </location>
</feature>
<keyword evidence="3" id="KW-0862">Zinc</keyword>
<evidence type="ECO:0000256" key="3">
    <source>
        <dbReference type="ARBA" id="ARBA00022833"/>
    </source>
</evidence>
<dbReference type="GO" id="GO:0061630">
    <property type="term" value="F:ubiquitin protein ligase activity"/>
    <property type="evidence" value="ECO:0007669"/>
    <property type="project" value="TreeGrafter"/>
</dbReference>
<dbReference type="InterPro" id="IPR001841">
    <property type="entry name" value="Znf_RING"/>
</dbReference>
<dbReference type="Pfam" id="PF13639">
    <property type="entry name" value="zf-RING_2"/>
    <property type="match status" value="1"/>
</dbReference>
<protein>
    <recommendedName>
        <fullName evidence="6">RING-type domain-containing protein</fullName>
    </recommendedName>
</protein>
<dbReference type="SUPFAM" id="SSF57850">
    <property type="entry name" value="RING/U-box"/>
    <property type="match status" value="1"/>
</dbReference>
<dbReference type="SMART" id="SM00184">
    <property type="entry name" value="RING"/>
    <property type="match status" value="1"/>
</dbReference>
<gene>
    <name evidence="7" type="ORF">AALO_G00159340</name>
</gene>
<dbReference type="InterPro" id="IPR013083">
    <property type="entry name" value="Znf_RING/FYVE/PHD"/>
</dbReference>